<protein>
    <submittedName>
        <fullName evidence="3 4">Uncharacterized protein LOC108558396 isoform X1</fullName>
    </submittedName>
</protein>
<feature type="compositionally biased region" description="Basic and acidic residues" evidence="1">
    <location>
        <begin position="67"/>
        <end position="79"/>
    </location>
</feature>
<evidence type="ECO:0000256" key="1">
    <source>
        <dbReference type="SAM" id="MobiDB-lite"/>
    </source>
</evidence>
<feature type="compositionally biased region" description="Polar residues" evidence="1">
    <location>
        <begin position="46"/>
        <end position="60"/>
    </location>
</feature>
<proteinExistence type="predicted"/>
<keyword evidence="2" id="KW-1185">Reference proteome</keyword>
<feature type="region of interest" description="Disordered" evidence="1">
    <location>
        <begin position="46"/>
        <end position="79"/>
    </location>
</feature>
<dbReference type="RefSeq" id="XP_017770786.1">
    <property type="nucleotide sequence ID" value="XM_017915297.1"/>
</dbReference>
<gene>
    <name evidence="3 4" type="primary">LOC108558396</name>
</gene>
<evidence type="ECO:0000313" key="3">
    <source>
        <dbReference type="RefSeq" id="XP_017770786.1"/>
    </source>
</evidence>
<dbReference type="Proteomes" id="UP000695000">
    <property type="component" value="Unplaced"/>
</dbReference>
<feature type="region of interest" description="Disordered" evidence="1">
    <location>
        <begin position="157"/>
        <end position="178"/>
    </location>
</feature>
<name>A0ABM1M886_NICVS</name>
<dbReference type="GeneID" id="108558396"/>
<accession>A0ABM1M886</accession>
<sequence>MPADELYWNPMELESDESVPYPKQYIDPWDLENYAYIRQHLDSVDLNSSDPSSLGEQESSGLYHVPGKYEGRPRGRDHQYYSPQYDSLMRSEHGTSNYAAIDELTVQNDAMRNRRSSRPSANQNRIYSRHPDDYVDFEHPYEIGLKEEIPMQIYESHRPKRSKSVSKNIIEDKQTRNRSRSFSNVDYEYDPYAVHQQPIYHGMEDIYVKPDYYDSTGTSPIYDDIRTHRKPKNFKLSNYGHLEIDYSFSWNNLNNYIYN</sequence>
<reference evidence="3 4" key="1">
    <citation type="submission" date="2025-05" db="UniProtKB">
        <authorList>
            <consortium name="RefSeq"/>
        </authorList>
    </citation>
    <scope>IDENTIFICATION</scope>
    <source>
        <tissue evidence="3 4">Whole Larva</tissue>
    </source>
</reference>
<evidence type="ECO:0000313" key="4">
    <source>
        <dbReference type="RefSeq" id="XP_017770787.1"/>
    </source>
</evidence>
<organism evidence="2 3">
    <name type="scientific">Nicrophorus vespilloides</name>
    <name type="common">Boreal carrion beetle</name>
    <dbReference type="NCBI Taxonomy" id="110193"/>
    <lineage>
        <taxon>Eukaryota</taxon>
        <taxon>Metazoa</taxon>
        <taxon>Ecdysozoa</taxon>
        <taxon>Arthropoda</taxon>
        <taxon>Hexapoda</taxon>
        <taxon>Insecta</taxon>
        <taxon>Pterygota</taxon>
        <taxon>Neoptera</taxon>
        <taxon>Endopterygota</taxon>
        <taxon>Coleoptera</taxon>
        <taxon>Polyphaga</taxon>
        <taxon>Staphyliniformia</taxon>
        <taxon>Silphidae</taxon>
        <taxon>Nicrophorinae</taxon>
        <taxon>Nicrophorus</taxon>
    </lineage>
</organism>
<evidence type="ECO:0000313" key="2">
    <source>
        <dbReference type="Proteomes" id="UP000695000"/>
    </source>
</evidence>
<dbReference type="RefSeq" id="XP_017770787.1">
    <property type="nucleotide sequence ID" value="XM_017915298.1"/>
</dbReference>